<organism evidence="4 5">
    <name type="scientific">Iris pallida</name>
    <name type="common">Sweet iris</name>
    <dbReference type="NCBI Taxonomy" id="29817"/>
    <lineage>
        <taxon>Eukaryota</taxon>
        <taxon>Viridiplantae</taxon>
        <taxon>Streptophyta</taxon>
        <taxon>Embryophyta</taxon>
        <taxon>Tracheophyta</taxon>
        <taxon>Spermatophyta</taxon>
        <taxon>Magnoliopsida</taxon>
        <taxon>Liliopsida</taxon>
        <taxon>Asparagales</taxon>
        <taxon>Iridaceae</taxon>
        <taxon>Iridoideae</taxon>
        <taxon>Irideae</taxon>
        <taxon>Iris</taxon>
    </lineage>
</organism>
<feature type="transmembrane region" description="Helical" evidence="2">
    <location>
        <begin position="144"/>
        <end position="166"/>
    </location>
</feature>
<dbReference type="InterPro" id="IPR040339">
    <property type="entry name" value="At1g16860-like"/>
</dbReference>
<evidence type="ECO:0000313" key="4">
    <source>
        <dbReference type="EMBL" id="KAJ6829072.1"/>
    </source>
</evidence>
<dbReference type="Proteomes" id="UP001140949">
    <property type="component" value="Unassembled WGS sequence"/>
</dbReference>
<keyword evidence="5" id="KW-1185">Reference proteome</keyword>
<evidence type="ECO:0000313" key="3">
    <source>
        <dbReference type="EMBL" id="KAJ6813405.1"/>
    </source>
</evidence>
<dbReference type="PANTHER" id="PTHR33709:SF17">
    <property type="entry name" value="UBIQUITIN-SPECIFIC PROTEASE FAMILY C19-RELATED PROTEIN"/>
    <property type="match status" value="1"/>
</dbReference>
<reference evidence="4" key="1">
    <citation type="journal article" date="2023" name="GigaByte">
        <title>Genome assembly of the bearded iris, Iris pallida Lam.</title>
        <authorList>
            <person name="Bruccoleri R.E."/>
            <person name="Oakeley E.J."/>
            <person name="Faust A.M.E."/>
            <person name="Altorfer M."/>
            <person name="Dessus-Babus S."/>
            <person name="Burckhardt D."/>
            <person name="Oertli M."/>
            <person name="Naumann U."/>
            <person name="Petersen F."/>
            <person name="Wong J."/>
        </authorList>
    </citation>
    <scope>NUCLEOTIDE SEQUENCE</scope>
    <source>
        <strain evidence="4">GSM-AAB239-AS_SAM_17_03QT</strain>
    </source>
</reference>
<reference evidence="4" key="2">
    <citation type="submission" date="2023-04" db="EMBL/GenBank/DDBJ databases">
        <authorList>
            <person name="Bruccoleri R.E."/>
            <person name="Oakeley E.J."/>
            <person name="Faust A.-M."/>
            <person name="Dessus-Babus S."/>
            <person name="Altorfer M."/>
            <person name="Burckhardt D."/>
            <person name="Oertli M."/>
            <person name="Naumann U."/>
            <person name="Petersen F."/>
            <person name="Wong J."/>
        </authorList>
    </citation>
    <scope>NUCLEOTIDE SEQUENCE</scope>
    <source>
        <strain evidence="4">GSM-AAB239-AS_SAM_17_03QT</strain>
        <tissue evidence="4">Leaf</tissue>
    </source>
</reference>
<evidence type="ECO:0000256" key="2">
    <source>
        <dbReference type="SAM" id="Phobius"/>
    </source>
</evidence>
<feature type="region of interest" description="Disordered" evidence="1">
    <location>
        <begin position="1"/>
        <end position="102"/>
    </location>
</feature>
<feature type="transmembrane region" description="Helical" evidence="2">
    <location>
        <begin position="117"/>
        <end position="138"/>
    </location>
</feature>
<feature type="compositionally biased region" description="Basic and acidic residues" evidence="1">
    <location>
        <begin position="85"/>
        <end position="102"/>
    </location>
</feature>
<proteinExistence type="predicted"/>
<comment type="caution">
    <text evidence="4">The sequence shown here is derived from an EMBL/GenBank/DDBJ whole genome shotgun (WGS) entry which is preliminary data.</text>
</comment>
<name>A0AAX6GKL6_IRIPA</name>
<sequence>MSHQQHSRQPSSSSSTATMHQLSSGLLVSGPPDPSAAPSHHRSFLSASPSSSRSLSLSGPTSRIPPTGLITSAPPPPVHHPAVATDKENKRKKEKEHRVSSVGPERELGFRFGIPRAWAWAGAGLLMVALAAGVLVWIMLRKFLILAAAAGIFVLAAAALGVWNWLTGRRELERFLRGLDDASVDPRSLPVGKMVKVTGLVTCGAAPLETSYQNIPRCVYASTELYEYRGWNGLPVNSKHRRFTWGLRYSERHVSDFYISDINSGMRFLVRAGGGARVVSFVKPATIVDMTQKNRELTPNFISWLTDHDLSSNDRVLRLEEGFIKEGGIASVMGILRKHENLIIIDQPRDVISTGCQWKRCFFPMYVDGLVLIGDTTPEAEVCHV</sequence>
<dbReference type="AlphaFoldDB" id="A0AAX6GKL6"/>
<gene>
    <name evidence="3" type="ORF">M6B38_143940</name>
    <name evidence="4" type="ORF">M6B38_359700</name>
</gene>
<keyword evidence="2" id="KW-0472">Membrane</keyword>
<accession>A0AAX6GKL6</accession>
<keyword evidence="2" id="KW-1133">Transmembrane helix</keyword>
<evidence type="ECO:0000313" key="5">
    <source>
        <dbReference type="Proteomes" id="UP001140949"/>
    </source>
</evidence>
<feature type="compositionally biased region" description="Low complexity" evidence="1">
    <location>
        <begin position="1"/>
        <end position="24"/>
    </location>
</feature>
<keyword evidence="2" id="KW-0812">Transmembrane</keyword>
<evidence type="ECO:0000256" key="1">
    <source>
        <dbReference type="SAM" id="MobiDB-lite"/>
    </source>
</evidence>
<feature type="compositionally biased region" description="Low complexity" evidence="1">
    <location>
        <begin position="44"/>
        <end position="62"/>
    </location>
</feature>
<protein>
    <submittedName>
        <fullName evidence="4">Membrane protein-like</fullName>
    </submittedName>
</protein>
<dbReference type="PANTHER" id="PTHR33709">
    <property type="entry name" value="OSJNBA0035M09.9 PROTEIN"/>
    <property type="match status" value="1"/>
</dbReference>
<dbReference type="EMBL" id="JANAVB010018993">
    <property type="protein sequence ID" value="KAJ6829072.1"/>
    <property type="molecule type" value="Genomic_DNA"/>
</dbReference>
<dbReference type="EMBL" id="JANAVB010030419">
    <property type="protein sequence ID" value="KAJ6813405.1"/>
    <property type="molecule type" value="Genomic_DNA"/>
</dbReference>